<comment type="caution">
    <text evidence="1">The sequence shown here is derived from an EMBL/GenBank/DDBJ whole genome shotgun (WGS) entry which is preliminary data.</text>
</comment>
<evidence type="ECO:0000313" key="2">
    <source>
        <dbReference type="Proteomes" id="UP001359559"/>
    </source>
</evidence>
<evidence type="ECO:0000313" key="1">
    <source>
        <dbReference type="EMBL" id="KAK7284663.1"/>
    </source>
</evidence>
<accession>A0AAN9IQZ5</accession>
<dbReference type="Proteomes" id="UP001359559">
    <property type="component" value="Unassembled WGS sequence"/>
</dbReference>
<name>A0AAN9IQZ5_CLITE</name>
<dbReference type="EMBL" id="JAYKXN010000005">
    <property type="protein sequence ID" value="KAK7284663.1"/>
    <property type="molecule type" value="Genomic_DNA"/>
</dbReference>
<gene>
    <name evidence="1" type="ORF">RJT34_19413</name>
</gene>
<sequence length="141" mass="14714">MGIFPPMPLGEHEAVTVTVESSAFHLPLQFVSTRSTCSGSVHISAGASGRRRWRGYASGLPIWTSCIAALEGLVVAVSVDDEGEHVFLVGGLGGAGCGTLCSNLIIFSAPLLAGYFDNNLLRYTNTLVVANATTIAMMLSP</sequence>
<proteinExistence type="predicted"/>
<keyword evidence="2" id="KW-1185">Reference proteome</keyword>
<reference evidence="1 2" key="1">
    <citation type="submission" date="2024-01" db="EMBL/GenBank/DDBJ databases">
        <title>The genomes of 5 underutilized Papilionoideae crops provide insights into root nodulation and disease resistance.</title>
        <authorList>
            <person name="Yuan L."/>
        </authorList>
    </citation>
    <scope>NUCLEOTIDE SEQUENCE [LARGE SCALE GENOMIC DNA]</scope>
    <source>
        <strain evidence="1">LY-2023</strain>
        <tissue evidence="1">Leaf</tissue>
    </source>
</reference>
<organism evidence="1 2">
    <name type="scientific">Clitoria ternatea</name>
    <name type="common">Butterfly pea</name>
    <dbReference type="NCBI Taxonomy" id="43366"/>
    <lineage>
        <taxon>Eukaryota</taxon>
        <taxon>Viridiplantae</taxon>
        <taxon>Streptophyta</taxon>
        <taxon>Embryophyta</taxon>
        <taxon>Tracheophyta</taxon>
        <taxon>Spermatophyta</taxon>
        <taxon>Magnoliopsida</taxon>
        <taxon>eudicotyledons</taxon>
        <taxon>Gunneridae</taxon>
        <taxon>Pentapetalae</taxon>
        <taxon>rosids</taxon>
        <taxon>fabids</taxon>
        <taxon>Fabales</taxon>
        <taxon>Fabaceae</taxon>
        <taxon>Papilionoideae</taxon>
        <taxon>50 kb inversion clade</taxon>
        <taxon>NPAAA clade</taxon>
        <taxon>indigoferoid/millettioid clade</taxon>
        <taxon>Phaseoleae</taxon>
        <taxon>Clitoria</taxon>
    </lineage>
</organism>
<protein>
    <submittedName>
        <fullName evidence="1">Uncharacterized protein</fullName>
    </submittedName>
</protein>
<dbReference type="AlphaFoldDB" id="A0AAN9IQZ5"/>